<sequence>MFTTTTQVLGSSETARGKSWQWLIGFIETQGCLGIIKRKPHGAECLSLSISRPLKDTQILYHIKCLLGYGHVKLSTVGKYYVANREALANILPLKCSSGGGWFAGLIDGGGVFLVTLKHNPKAQEKKNVSFSLAISQAEGFVLGPLLEKLGGRIRKNGKDHTFIWEVKEKKALIRAVRLLKKHPLRTKRRVDFLKWCKALELTNYKSGLRYSPNRGESLGWKTHQQTKRFPTH</sequence>
<geneLocation type="mitochondrion" evidence="2"/>
<dbReference type="PANTHER" id="PTHR36181:SF3">
    <property type="entry name" value="INTRON-ENCODED DNA ENDONUCLEASE AI5 BETA"/>
    <property type="match status" value="1"/>
</dbReference>
<dbReference type="RefSeq" id="YP_009159661.1">
    <property type="nucleotide sequence ID" value="NC_027612.1"/>
</dbReference>
<organism evidence="2">
    <name type="scientific">Halcampoides purpureus</name>
    <dbReference type="NCBI Taxonomy" id="2268653"/>
    <lineage>
        <taxon>Eukaryota</taxon>
        <taxon>Metazoa</taxon>
        <taxon>Cnidaria</taxon>
        <taxon>Anthozoa</taxon>
        <taxon>Hexacorallia</taxon>
        <taxon>Actiniaria</taxon>
        <taxon>Halcampoididae</taxon>
        <taxon>Halcampoides</taxon>
    </lineage>
</organism>
<dbReference type="InterPro" id="IPR027434">
    <property type="entry name" value="Homing_endonucl"/>
</dbReference>
<dbReference type="GeneID" id="38745252"/>
<keyword evidence="2" id="KW-0378">Hydrolase</keyword>
<dbReference type="GO" id="GO:0004519">
    <property type="term" value="F:endonuclease activity"/>
    <property type="evidence" value="ECO:0007669"/>
    <property type="project" value="UniProtKB-KW"/>
</dbReference>
<dbReference type="CTD" id="4512"/>
<dbReference type="PANTHER" id="PTHR36181">
    <property type="entry name" value="INTRON-ENCODED ENDONUCLEASE AI3-RELATED"/>
    <property type="match status" value="1"/>
</dbReference>
<proteinExistence type="predicted"/>
<feature type="domain" description="Homing endonuclease LAGLIDADG" evidence="1">
    <location>
        <begin position="104"/>
        <end position="199"/>
    </location>
</feature>
<dbReference type="AlphaFoldDB" id="A0A0U2E2Y7"/>
<dbReference type="InterPro" id="IPR004860">
    <property type="entry name" value="LAGLIDADG_dom"/>
</dbReference>
<reference evidence="2" key="1">
    <citation type="journal article" date="2015" name="Mitochondrial DNA">
        <title>Multiplexed pyrosequencing of nine sea anemone (Cnidaria: Anthozoa: Hexacorallia: Actiniaria) mitochondrial genomes.</title>
        <authorList>
            <person name="Foox J."/>
            <person name="Brugler M."/>
            <person name="Siddall M.E."/>
            <person name="Rodriguez E."/>
        </authorList>
    </citation>
    <scope>NUCLEOTIDE SEQUENCE</scope>
</reference>
<keyword evidence="2" id="KW-0496">Mitochondrion</keyword>
<dbReference type="Gene3D" id="3.10.28.10">
    <property type="entry name" value="Homing endonucleases"/>
    <property type="match status" value="2"/>
</dbReference>
<evidence type="ECO:0000313" key="2">
    <source>
        <dbReference type="EMBL" id="AKQ50934.1"/>
    </source>
</evidence>
<dbReference type="SUPFAM" id="SSF55608">
    <property type="entry name" value="Homing endonucleases"/>
    <property type="match status" value="2"/>
</dbReference>
<keyword evidence="2" id="KW-0540">Nuclease</keyword>
<dbReference type="EMBL" id="KR051003">
    <property type="protein sequence ID" value="AKQ50934.1"/>
    <property type="molecule type" value="Genomic_DNA"/>
</dbReference>
<dbReference type="InterPro" id="IPR051289">
    <property type="entry name" value="LAGLIDADG_Endonuclease"/>
</dbReference>
<accession>A0A0U2E2Y7</accession>
<keyword evidence="2" id="KW-0255">Endonuclease</keyword>
<name>A0A0U2E2Y7_9CNID</name>
<protein>
    <submittedName>
        <fullName evidence="2">Homing endonuclease</fullName>
    </submittedName>
</protein>
<evidence type="ECO:0000259" key="1">
    <source>
        <dbReference type="Pfam" id="PF00961"/>
    </source>
</evidence>
<dbReference type="GO" id="GO:0005739">
    <property type="term" value="C:mitochondrion"/>
    <property type="evidence" value="ECO:0007669"/>
    <property type="project" value="UniProtKB-ARBA"/>
</dbReference>
<dbReference type="Pfam" id="PF00961">
    <property type="entry name" value="LAGLIDADG_1"/>
    <property type="match status" value="1"/>
</dbReference>